<dbReference type="PANTHER" id="PTHR15503:SF22">
    <property type="entry name" value="TRANSPOSON TY3-I GAG POLYPROTEIN"/>
    <property type="match status" value="1"/>
</dbReference>
<evidence type="ECO:0000313" key="1">
    <source>
        <dbReference type="EMBL" id="WVZ00069.1"/>
    </source>
</evidence>
<accession>A0AAQ3RLW4</accession>
<reference evidence="1 2" key="1">
    <citation type="journal article" date="2023" name="Life. Sci Alliance">
        <title>Evolutionary insights into 3D genome organization and epigenetic landscape of Vigna mungo.</title>
        <authorList>
            <person name="Junaid A."/>
            <person name="Singh B."/>
            <person name="Bhatia S."/>
        </authorList>
    </citation>
    <scope>NUCLEOTIDE SEQUENCE [LARGE SCALE GENOMIC DNA]</scope>
    <source>
        <strain evidence="1">Urdbean</strain>
    </source>
</reference>
<proteinExistence type="predicted"/>
<dbReference type="PANTHER" id="PTHR15503">
    <property type="entry name" value="LDOC1 RELATED"/>
    <property type="match status" value="1"/>
</dbReference>
<sequence length="108" mass="12237">MARGIDSCAGSRAECGLHQHSRVFQEVKGLPPPREKEHRITLKEGVDSVNVRPYQYPHRMKEELERQVADMTKAGIIRPSTSPFSSPVILVKKKGWKLAFLRGLSRTQ</sequence>
<keyword evidence="2" id="KW-1185">Reference proteome</keyword>
<dbReference type="Gene3D" id="3.10.10.10">
    <property type="entry name" value="HIV Type 1 Reverse Transcriptase, subunit A, domain 1"/>
    <property type="match status" value="1"/>
</dbReference>
<evidence type="ECO:0000313" key="2">
    <source>
        <dbReference type="Proteomes" id="UP001374535"/>
    </source>
</evidence>
<dbReference type="InterPro" id="IPR043502">
    <property type="entry name" value="DNA/RNA_pol_sf"/>
</dbReference>
<name>A0AAQ3RLW4_VIGMU</name>
<organism evidence="1 2">
    <name type="scientific">Vigna mungo</name>
    <name type="common">Black gram</name>
    <name type="synonym">Phaseolus mungo</name>
    <dbReference type="NCBI Taxonomy" id="3915"/>
    <lineage>
        <taxon>Eukaryota</taxon>
        <taxon>Viridiplantae</taxon>
        <taxon>Streptophyta</taxon>
        <taxon>Embryophyta</taxon>
        <taxon>Tracheophyta</taxon>
        <taxon>Spermatophyta</taxon>
        <taxon>Magnoliopsida</taxon>
        <taxon>eudicotyledons</taxon>
        <taxon>Gunneridae</taxon>
        <taxon>Pentapetalae</taxon>
        <taxon>rosids</taxon>
        <taxon>fabids</taxon>
        <taxon>Fabales</taxon>
        <taxon>Fabaceae</taxon>
        <taxon>Papilionoideae</taxon>
        <taxon>50 kb inversion clade</taxon>
        <taxon>NPAAA clade</taxon>
        <taxon>indigoferoid/millettioid clade</taxon>
        <taxon>Phaseoleae</taxon>
        <taxon>Vigna</taxon>
    </lineage>
</organism>
<dbReference type="Proteomes" id="UP001374535">
    <property type="component" value="Chromosome 8"/>
</dbReference>
<dbReference type="InterPro" id="IPR032567">
    <property type="entry name" value="RTL1-rel"/>
</dbReference>
<protein>
    <submittedName>
        <fullName evidence="1">Uncharacterized protein</fullName>
    </submittedName>
</protein>
<dbReference type="EMBL" id="CP144693">
    <property type="protein sequence ID" value="WVZ00069.1"/>
    <property type="molecule type" value="Genomic_DNA"/>
</dbReference>
<gene>
    <name evidence="1" type="ORF">V8G54_026138</name>
</gene>
<dbReference type="AlphaFoldDB" id="A0AAQ3RLW4"/>
<dbReference type="SUPFAM" id="SSF56672">
    <property type="entry name" value="DNA/RNA polymerases"/>
    <property type="match status" value="1"/>
</dbReference>